<protein>
    <submittedName>
        <fullName evidence="1">Uncharacterized protein</fullName>
    </submittedName>
</protein>
<evidence type="ECO:0000313" key="1">
    <source>
        <dbReference type="EMBL" id="SEC02827.1"/>
    </source>
</evidence>
<sequence length="93" mass="10504">MLIDMETLVRGLGGAALMFPRRAVTVELDLQSEPVWVKFVSLTDEMLPICCDDAGSLLPALRWYQCRGERLLRVAVMAPQFFWFPLMGSIGTR</sequence>
<accession>A0A1H4P5U0</accession>
<keyword evidence="2" id="KW-1185">Reference proteome</keyword>
<name>A0A1H4P5U0_PSEAG</name>
<dbReference type="EMBL" id="FNSC01000001">
    <property type="protein sequence ID" value="SEC02827.1"/>
    <property type="molecule type" value="Genomic_DNA"/>
</dbReference>
<dbReference type="STRING" id="53406.SAMN05421553_0198"/>
<proteinExistence type="predicted"/>
<dbReference type="Proteomes" id="UP000242849">
    <property type="component" value="Unassembled WGS sequence"/>
</dbReference>
<reference evidence="2" key="1">
    <citation type="submission" date="2016-10" db="EMBL/GenBank/DDBJ databases">
        <authorList>
            <person name="Varghese N."/>
            <person name="Submissions S."/>
        </authorList>
    </citation>
    <scope>NUCLEOTIDE SEQUENCE [LARGE SCALE GENOMIC DNA]</scope>
    <source>
        <strain evidence="2">DSM 12111</strain>
    </source>
</reference>
<dbReference type="AlphaFoldDB" id="A0A1H4P5U0"/>
<evidence type="ECO:0000313" key="2">
    <source>
        <dbReference type="Proteomes" id="UP000242849"/>
    </source>
</evidence>
<organism evidence="1 2">
    <name type="scientific">Pseudomonas anguilliseptica</name>
    <dbReference type="NCBI Taxonomy" id="53406"/>
    <lineage>
        <taxon>Bacteria</taxon>
        <taxon>Pseudomonadati</taxon>
        <taxon>Pseudomonadota</taxon>
        <taxon>Gammaproteobacteria</taxon>
        <taxon>Pseudomonadales</taxon>
        <taxon>Pseudomonadaceae</taxon>
        <taxon>Pseudomonas</taxon>
    </lineage>
</organism>
<gene>
    <name evidence="1" type="ORF">SAMN05421553_0198</name>
</gene>